<feature type="compositionally biased region" description="Polar residues" evidence="1">
    <location>
        <begin position="1"/>
        <end position="14"/>
    </location>
</feature>
<dbReference type="InterPro" id="IPR050510">
    <property type="entry name" value="Cation_transp_ATPase_P-type"/>
</dbReference>
<dbReference type="SUPFAM" id="SSF81665">
    <property type="entry name" value="Calcium ATPase, transmembrane domain M"/>
    <property type="match status" value="1"/>
</dbReference>
<keyword evidence="2" id="KW-1133">Transmembrane helix</keyword>
<feature type="region of interest" description="Disordered" evidence="1">
    <location>
        <begin position="1"/>
        <end position="22"/>
    </location>
</feature>
<organism evidence="4 5">
    <name type="scientific">Lachnellula cervina</name>
    <dbReference type="NCBI Taxonomy" id="1316786"/>
    <lineage>
        <taxon>Eukaryota</taxon>
        <taxon>Fungi</taxon>
        <taxon>Dikarya</taxon>
        <taxon>Ascomycota</taxon>
        <taxon>Pezizomycotina</taxon>
        <taxon>Leotiomycetes</taxon>
        <taxon>Helotiales</taxon>
        <taxon>Lachnaceae</taxon>
        <taxon>Lachnellula</taxon>
    </lineage>
</organism>
<sequence length="377" mass="41060">MSSQKTTQWDTSQVRPMLPETGSTLTVRSLHSGHALLSKSESQGWFKVSSASNAPCETSLPMLASASVNNVLEVLGTSISGLDTEEAVARLNKCGQNVLSSKKSPTRWQLFLTALLDWFNGILIVIAIVNLAIPPPQFATFGVIVVMIIMGCIIRFWQEHRSAMAAIKLQYGVEFSFRVRRRNSKGKSIEMIVDQKDLVPGNLMFIDAGNAVPADCRVLHASNVSISQPSLTGENEPQRKGSSYPVAKNDSCILELDNILLMGTSIISGNGIAVVIRTGDDAFLATILKQMLKKRPRNAFQFGIKHLSWAMLAVIIVLFPVVLVVRWAKSKEWVDSLTFAVAVAVGLIPQLLPAIINSNLARGAFVLAKNAIVKHLT</sequence>
<feature type="transmembrane region" description="Helical" evidence="2">
    <location>
        <begin position="138"/>
        <end position="157"/>
    </location>
</feature>
<dbReference type="PANTHER" id="PTHR43294">
    <property type="entry name" value="SODIUM/POTASSIUM-TRANSPORTING ATPASE SUBUNIT ALPHA"/>
    <property type="match status" value="1"/>
</dbReference>
<reference evidence="4 5" key="1">
    <citation type="submission" date="2018-05" db="EMBL/GenBank/DDBJ databases">
        <title>Whole genome sequencing for identification of molecular markers to develop diagnostic detection tools for the regulated plant pathogen Lachnellula willkommii.</title>
        <authorList>
            <person name="Giroux E."/>
            <person name="Bilodeau G."/>
        </authorList>
    </citation>
    <scope>NUCLEOTIDE SEQUENCE [LARGE SCALE GENOMIC DNA]</scope>
    <source>
        <strain evidence="4 5">CBS 625.97</strain>
    </source>
</reference>
<accession>A0A7D8YKR3</accession>
<dbReference type="GO" id="GO:1902600">
    <property type="term" value="P:proton transmembrane transport"/>
    <property type="evidence" value="ECO:0007669"/>
    <property type="project" value="TreeGrafter"/>
</dbReference>
<dbReference type="GO" id="GO:0005886">
    <property type="term" value="C:plasma membrane"/>
    <property type="evidence" value="ECO:0007669"/>
    <property type="project" value="TreeGrafter"/>
</dbReference>
<dbReference type="OrthoDB" id="158672at2759"/>
<dbReference type="EMBL" id="QGMG01000577">
    <property type="protein sequence ID" value="TVY52630.1"/>
    <property type="molecule type" value="Genomic_DNA"/>
</dbReference>
<dbReference type="Proteomes" id="UP000481288">
    <property type="component" value="Unassembled WGS sequence"/>
</dbReference>
<dbReference type="Gene3D" id="1.20.1110.10">
    <property type="entry name" value="Calcium-transporting ATPase, transmembrane domain"/>
    <property type="match status" value="1"/>
</dbReference>
<dbReference type="GO" id="GO:0036376">
    <property type="term" value="P:sodium ion export across plasma membrane"/>
    <property type="evidence" value="ECO:0007669"/>
    <property type="project" value="TreeGrafter"/>
</dbReference>
<dbReference type="SMART" id="SM00831">
    <property type="entry name" value="Cation_ATPase_N"/>
    <property type="match status" value="1"/>
</dbReference>
<dbReference type="InterPro" id="IPR004014">
    <property type="entry name" value="ATPase_P-typ_cation-transptr_N"/>
</dbReference>
<keyword evidence="5" id="KW-1185">Reference proteome</keyword>
<dbReference type="PANTHER" id="PTHR43294:SF20">
    <property type="entry name" value="P-TYPE ATPASE"/>
    <property type="match status" value="1"/>
</dbReference>
<dbReference type="InterPro" id="IPR023298">
    <property type="entry name" value="ATPase_P-typ_TM_dom_sf"/>
</dbReference>
<gene>
    <name evidence="4" type="primary">mgtB_0</name>
    <name evidence="4" type="ORF">LCER1_G005480</name>
</gene>
<dbReference type="Gene3D" id="2.70.150.10">
    <property type="entry name" value="Calcium-transporting ATPase, cytoplasmic transduction domain A"/>
    <property type="match status" value="1"/>
</dbReference>
<dbReference type="Pfam" id="PF00122">
    <property type="entry name" value="E1-E2_ATPase"/>
    <property type="match status" value="1"/>
</dbReference>
<evidence type="ECO:0000313" key="4">
    <source>
        <dbReference type="EMBL" id="TVY52630.1"/>
    </source>
</evidence>
<protein>
    <submittedName>
        <fullName evidence="4">Magnesium-transporting ATPase,P-type 1</fullName>
    </submittedName>
</protein>
<dbReference type="SUPFAM" id="SSF81653">
    <property type="entry name" value="Calcium ATPase, transduction domain A"/>
    <property type="match status" value="1"/>
</dbReference>
<comment type="caution">
    <text evidence="4">The sequence shown here is derived from an EMBL/GenBank/DDBJ whole genome shotgun (WGS) entry which is preliminary data.</text>
</comment>
<keyword evidence="2" id="KW-0472">Membrane</keyword>
<name>A0A7D8YKR3_9HELO</name>
<feature type="domain" description="Cation-transporting P-type ATPase N-terminal" evidence="3">
    <location>
        <begin position="62"/>
        <end position="135"/>
    </location>
</feature>
<dbReference type="GO" id="GO:1990573">
    <property type="term" value="P:potassium ion import across plasma membrane"/>
    <property type="evidence" value="ECO:0007669"/>
    <property type="project" value="TreeGrafter"/>
</dbReference>
<evidence type="ECO:0000259" key="3">
    <source>
        <dbReference type="SMART" id="SM00831"/>
    </source>
</evidence>
<feature type="transmembrane region" description="Helical" evidence="2">
    <location>
        <begin position="110"/>
        <end position="132"/>
    </location>
</feature>
<evidence type="ECO:0000256" key="2">
    <source>
        <dbReference type="SAM" id="Phobius"/>
    </source>
</evidence>
<dbReference type="InterPro" id="IPR008250">
    <property type="entry name" value="ATPase_P-typ_transduc_dom_A_sf"/>
</dbReference>
<feature type="transmembrane region" description="Helical" evidence="2">
    <location>
        <begin position="337"/>
        <end position="356"/>
    </location>
</feature>
<proteinExistence type="predicted"/>
<evidence type="ECO:0000256" key="1">
    <source>
        <dbReference type="SAM" id="MobiDB-lite"/>
    </source>
</evidence>
<evidence type="ECO:0000313" key="5">
    <source>
        <dbReference type="Proteomes" id="UP000481288"/>
    </source>
</evidence>
<dbReference type="InterPro" id="IPR059000">
    <property type="entry name" value="ATPase_P-type_domA"/>
</dbReference>
<dbReference type="AlphaFoldDB" id="A0A7D8YKR3"/>
<dbReference type="Pfam" id="PF00690">
    <property type="entry name" value="Cation_ATPase_N"/>
    <property type="match status" value="1"/>
</dbReference>
<keyword evidence="2" id="KW-0812">Transmembrane</keyword>
<dbReference type="GO" id="GO:0005391">
    <property type="term" value="F:P-type sodium:potassium-exchanging transporter activity"/>
    <property type="evidence" value="ECO:0007669"/>
    <property type="project" value="TreeGrafter"/>
</dbReference>
<dbReference type="GO" id="GO:0006883">
    <property type="term" value="P:intracellular sodium ion homeostasis"/>
    <property type="evidence" value="ECO:0007669"/>
    <property type="project" value="TreeGrafter"/>
</dbReference>
<feature type="transmembrane region" description="Helical" evidence="2">
    <location>
        <begin position="307"/>
        <end position="325"/>
    </location>
</feature>
<dbReference type="GO" id="GO:0030007">
    <property type="term" value="P:intracellular potassium ion homeostasis"/>
    <property type="evidence" value="ECO:0007669"/>
    <property type="project" value="TreeGrafter"/>
</dbReference>